<feature type="compositionally biased region" description="Basic and acidic residues" evidence="1">
    <location>
        <begin position="1005"/>
        <end position="1021"/>
    </location>
</feature>
<feature type="compositionally biased region" description="Polar residues" evidence="1">
    <location>
        <begin position="1458"/>
        <end position="1469"/>
    </location>
</feature>
<feature type="region of interest" description="Disordered" evidence="1">
    <location>
        <begin position="676"/>
        <end position="723"/>
    </location>
</feature>
<evidence type="ECO:0000256" key="1">
    <source>
        <dbReference type="SAM" id="MobiDB-lite"/>
    </source>
</evidence>
<feature type="compositionally biased region" description="Basic and acidic residues" evidence="1">
    <location>
        <begin position="928"/>
        <end position="937"/>
    </location>
</feature>
<proteinExistence type="predicted"/>
<feature type="compositionally biased region" description="Basic residues" evidence="1">
    <location>
        <begin position="1472"/>
        <end position="1481"/>
    </location>
</feature>
<feature type="region of interest" description="Disordered" evidence="1">
    <location>
        <begin position="1114"/>
        <end position="1195"/>
    </location>
</feature>
<feature type="region of interest" description="Disordered" evidence="1">
    <location>
        <begin position="1066"/>
        <end position="1098"/>
    </location>
</feature>
<feature type="region of interest" description="Disordered" evidence="1">
    <location>
        <begin position="1722"/>
        <end position="1756"/>
    </location>
</feature>
<feature type="compositionally biased region" description="Polar residues" evidence="1">
    <location>
        <begin position="447"/>
        <end position="456"/>
    </location>
</feature>
<feature type="compositionally biased region" description="Polar residues" evidence="1">
    <location>
        <begin position="1412"/>
        <end position="1421"/>
    </location>
</feature>
<feature type="region of interest" description="Disordered" evidence="1">
    <location>
        <begin position="896"/>
        <end position="950"/>
    </location>
</feature>
<feature type="compositionally biased region" description="Basic and acidic residues" evidence="1">
    <location>
        <begin position="700"/>
        <end position="713"/>
    </location>
</feature>
<feature type="compositionally biased region" description="Polar residues" evidence="1">
    <location>
        <begin position="871"/>
        <end position="881"/>
    </location>
</feature>
<feature type="compositionally biased region" description="Basic and acidic residues" evidence="1">
    <location>
        <begin position="819"/>
        <end position="828"/>
    </location>
</feature>
<comment type="caution">
    <text evidence="2">The sequence shown here is derived from an EMBL/GenBank/DDBJ whole genome shotgun (WGS) entry which is preliminary data.</text>
</comment>
<reference evidence="2" key="1">
    <citation type="submission" date="2024-06" db="EMBL/GenBank/DDBJ databases">
        <authorList>
            <person name="Liu X."/>
            <person name="Lenzi L."/>
            <person name="Haldenby T S."/>
            <person name="Uol C."/>
        </authorList>
    </citation>
    <scope>NUCLEOTIDE SEQUENCE</scope>
</reference>
<organism evidence="2 3">
    <name type="scientific">Calicophoron daubneyi</name>
    <name type="common">Rumen fluke</name>
    <name type="synonym">Paramphistomum daubneyi</name>
    <dbReference type="NCBI Taxonomy" id="300641"/>
    <lineage>
        <taxon>Eukaryota</taxon>
        <taxon>Metazoa</taxon>
        <taxon>Spiralia</taxon>
        <taxon>Lophotrochozoa</taxon>
        <taxon>Platyhelminthes</taxon>
        <taxon>Trematoda</taxon>
        <taxon>Digenea</taxon>
        <taxon>Plagiorchiida</taxon>
        <taxon>Pronocephalata</taxon>
        <taxon>Paramphistomoidea</taxon>
        <taxon>Paramphistomidae</taxon>
        <taxon>Calicophoron</taxon>
    </lineage>
</organism>
<evidence type="ECO:0000313" key="3">
    <source>
        <dbReference type="Proteomes" id="UP001497525"/>
    </source>
</evidence>
<feature type="compositionally biased region" description="Polar residues" evidence="1">
    <location>
        <begin position="1131"/>
        <end position="1145"/>
    </location>
</feature>
<sequence length="1833" mass="205689">MAEAGGPPIRMRLSTTATVQELLMEDFEDCSEDGIHSGTKYKSLSELITSTVSSRTGKKTKVEKLQAGLQVDVGDQPFKRNCGYEPERMGMEKIQDTCTHNSENRCSMEIPGPSQCTLDAAKNPMEISSGLHSNRNSTIMFQMELLHRAFHQLCRQQALSCPRCLFEKKSVTDMDTSLNITGHPVNAGLYKLSDFLDHNSEQQLRPMIGQDVYPTVMHTRSDQSETVKHLYSLSTVWNLTESSCVVTSPLYFASHIKPIPTFETKLVRRIAKKSDNFGGRLYSVDNKRHLEERIQSGIPPNDLDTGEVSKLSTENEKLDFLFRPGYQNAKVGEERFSTLSVEELCLDSDERQSSSKPQSVISRDQISPVQPTLPLFCEMNPSHIYSNAHSSLGHSVEQESSPSQSFVNSQTNFVPISVSRTAEVNTNVTSHPSVSVSDSQRLERANSPINNGNSKSSEPRHSVIPHRQRCSKSITSAAPSHDCDLTLLDTATVPIRSSERNTLHRLTLGSLHSESQSMGADDHTRRLMFLRESLSRSHKGSINAVQSKRREKLSISRSRILSELKLGNSPFLNEKLYTPRDSGRSSKIGPQHALSMHSVDQSKIKMANVLNQSRTGNDKNEVQLKGLDKQTISFLENQKNEWTLDRDKFAPNADTTLPSPPNDAVLGSLQVVQPDQPNAHEQSHRGKKFTPTGPLSEDTPEIRDADVQDRETSGRNFVDSKNSRTSMSLSSIFDDQMPPYVRSDRDSATPANLLTSYRMRTEPFSHAPQASQLMDRVDTLKRPSEPGRISFPDSLYEHPEHTKYSGQQRNSRMTSQNLKTDETRDNIHPHSVRIPSPPPLSTPMGTLPHVRSDWDSTTPANLPTGYRMRSEPSSHAPQASQLMDRVDTLKRPSEQRRISFPDPPYEHPEHTKYSGQQRNSRMTSQNLKTDETRDNIHPHSVRIPSPPPLSTPMGTLPHVRSDWDSTTPANLPTGYRMRSEPSSHAPQAFQLMDRVDTLKRPSEQRRISFPDPPYEHPEHTKYSGQQRNSRMTSQNLKTDEIRDNIHPHSVRIPSPPPLSTPMGTLPHVRSDWDSTTPANLPTGYRMRSEPSSHAPQAFQLMDRVDTLKRPSEQRRISFPDPPYEHPEHTKYSGQQRNSRMTSQNLKTDETRDNIHPHSVRIPSPPPLSTPKGTLPHTNEIMGEEEKSSFRPGKDTSKIAGVDLRASSLSTKSGVKQLVSLFDKDENTSKLKGQTQLPDDDQQQLSLLKESHKVGFKDAPVHKDSDQERPKSVINNPNLEFRSSHVRFSATRKDRLGSTKDEYQVVLPAAEEEEQGKPEVLVEEEEEVVGFSRSFTTPENLEPRTSSLRHSANAKRPLSVSTVDNHPGDFGPSHLSSQYLVHPMMKDSTETQNTQEIYLPSTRRLRSSVSRVQETQPHSQQKIGPKPRRASLPSDKQIVRVQNYDRSLKSSSASLSSSDVANRSTRNSIVRKTPIKSNRRRDRSSANNRRNSLGWYPTICFVPYNLQPDFRRLKKENIFTINIPSSFKSKSKRVGEAKVIVLNTSKSVNEPIGPTPKASVVLKTVPQIAADGAPNLSSEHCPIHGIRNKSSGDGLDRTAFRVALSNRRKMSKTASGYKTIYAADRQKMPRIRLVMTRKQYQHMLDAHNAQGIGMLRKTSVGESNVNSDVEIPNVLLHRSPEPQHEVQPTVLNPPPSPHHPRSKSARIQCNRFSSVTPRLYSAKLHRHESTQTRPTPVVSGGSTSRTKQKEKQLQEKGVECKEDSLLETGTIAKSPPWSFLSESPCSLRSSSPDITSGIGDCCQMKPNLQDTFKLNLRDAILQSLEGIARRHAFL</sequence>
<feature type="region of interest" description="Disordered" evidence="1">
    <location>
        <begin position="1310"/>
        <end position="1367"/>
    </location>
</feature>
<feature type="compositionally biased region" description="Polar residues" evidence="1">
    <location>
        <begin position="1332"/>
        <end position="1349"/>
    </location>
</feature>
<dbReference type="Proteomes" id="UP001497525">
    <property type="component" value="Unassembled WGS sequence"/>
</dbReference>
<accession>A0AAV2TDZ3</accession>
<feature type="compositionally biased region" description="Basic and acidic residues" evidence="1">
    <location>
        <begin position="896"/>
        <end position="912"/>
    </location>
</feature>
<feature type="region of interest" description="Disordered" evidence="1">
    <location>
        <begin position="1388"/>
        <end position="1488"/>
    </location>
</feature>
<protein>
    <submittedName>
        <fullName evidence="2">Uncharacterized protein</fullName>
    </submittedName>
</protein>
<feature type="compositionally biased region" description="Basic and acidic residues" evidence="1">
    <location>
        <begin position="1146"/>
        <end position="1155"/>
    </location>
</feature>
<feature type="compositionally biased region" description="Basic and acidic residues" evidence="1">
    <location>
        <begin position="1183"/>
        <end position="1195"/>
    </location>
</feature>
<feature type="compositionally biased region" description="Basic and acidic residues" evidence="1">
    <location>
        <begin position="1114"/>
        <end position="1130"/>
    </location>
</feature>
<feature type="region of interest" description="Disordered" evidence="1">
    <location>
        <begin position="1681"/>
        <end position="1707"/>
    </location>
</feature>
<evidence type="ECO:0000313" key="2">
    <source>
        <dbReference type="EMBL" id="CAL5134507.1"/>
    </source>
</evidence>
<gene>
    <name evidence="2" type="ORF">CDAUBV1_LOCUS7879</name>
</gene>
<feature type="region of interest" description="Disordered" evidence="1">
    <location>
        <begin position="789"/>
        <end position="882"/>
    </location>
</feature>
<feature type="compositionally biased region" description="Polar residues" evidence="1">
    <location>
        <begin position="913"/>
        <end position="927"/>
    </location>
</feature>
<feature type="compositionally biased region" description="Polar residues" evidence="1">
    <location>
        <begin position="804"/>
        <end position="818"/>
    </location>
</feature>
<feature type="compositionally biased region" description="Polar residues" evidence="1">
    <location>
        <begin position="1022"/>
        <end position="1032"/>
    </location>
</feature>
<feature type="compositionally biased region" description="Low complexity" evidence="1">
    <location>
        <begin position="1448"/>
        <end position="1457"/>
    </location>
</feature>
<feature type="region of interest" description="Disordered" evidence="1">
    <location>
        <begin position="428"/>
        <end position="466"/>
    </location>
</feature>
<feature type="region of interest" description="Disordered" evidence="1">
    <location>
        <begin position="1005"/>
        <end position="1032"/>
    </location>
</feature>
<feature type="compositionally biased region" description="Polar residues" evidence="1">
    <location>
        <begin position="428"/>
        <end position="439"/>
    </location>
</feature>
<feature type="compositionally biased region" description="Basic and acidic residues" evidence="1">
    <location>
        <begin position="1746"/>
        <end position="1756"/>
    </location>
</feature>
<name>A0AAV2TDZ3_CALDB</name>
<dbReference type="EMBL" id="CAXLJL010000201">
    <property type="protein sequence ID" value="CAL5134507.1"/>
    <property type="molecule type" value="Genomic_DNA"/>
</dbReference>